<dbReference type="Pfam" id="PF00078">
    <property type="entry name" value="RVT_1"/>
    <property type="match status" value="1"/>
</dbReference>
<dbReference type="InterPro" id="IPR045609">
    <property type="entry name" value="DUF6451"/>
</dbReference>
<evidence type="ECO:0008006" key="5">
    <source>
        <dbReference type="Google" id="ProtNLM"/>
    </source>
</evidence>
<dbReference type="Pfam" id="PF20049">
    <property type="entry name" value="DUF6451"/>
    <property type="match status" value="1"/>
</dbReference>
<dbReference type="InterPro" id="IPR043502">
    <property type="entry name" value="DNA/RNA_pol_sf"/>
</dbReference>
<accession>A0AAE0ZQX3</accession>
<dbReference type="Proteomes" id="UP001283361">
    <property type="component" value="Unassembled WGS sequence"/>
</dbReference>
<name>A0AAE0ZQX3_9GAST</name>
<evidence type="ECO:0000313" key="3">
    <source>
        <dbReference type="EMBL" id="KAK3773949.1"/>
    </source>
</evidence>
<dbReference type="AlphaFoldDB" id="A0AAE0ZQX3"/>
<sequence length="312" mass="34992">MSFQNEKDRSVLLPSTMHSVPEICLATGKSNIVLSFNSTKEGVDAMDRIAHTFTVKRKSKRRLLWQERVPENKLSDEDNASCSSLLLYVEAVGQTWLDHATQKCILVGQQRRAMAVIINVLGDTCEARLAWPPFLFILALDWLLKEVTRGKRNGIQWTLWNQLDDLDFADDIALLSHNHDQMQNKTKVLRDTSQTIGLRIHPGKSKILKVKTSGSETIMVGGSQSEEVSEFTYLGSIIDGKGGTGADIKTRICKAQAAFGLLNKVWKDRNISMRTKIRLFQSNVKSLLLYGSETWSLTKTLTSKLQVLSTPV</sequence>
<evidence type="ECO:0000259" key="2">
    <source>
        <dbReference type="Pfam" id="PF20049"/>
    </source>
</evidence>
<dbReference type="SUPFAM" id="SSF56672">
    <property type="entry name" value="DNA/RNA polymerases"/>
    <property type="match status" value="1"/>
</dbReference>
<feature type="domain" description="DUF6451" evidence="2">
    <location>
        <begin position="258"/>
        <end position="290"/>
    </location>
</feature>
<organism evidence="3 4">
    <name type="scientific">Elysia crispata</name>
    <name type="common">lettuce slug</name>
    <dbReference type="NCBI Taxonomy" id="231223"/>
    <lineage>
        <taxon>Eukaryota</taxon>
        <taxon>Metazoa</taxon>
        <taxon>Spiralia</taxon>
        <taxon>Lophotrochozoa</taxon>
        <taxon>Mollusca</taxon>
        <taxon>Gastropoda</taxon>
        <taxon>Heterobranchia</taxon>
        <taxon>Euthyneura</taxon>
        <taxon>Panpulmonata</taxon>
        <taxon>Sacoglossa</taxon>
        <taxon>Placobranchoidea</taxon>
        <taxon>Plakobranchidae</taxon>
        <taxon>Elysia</taxon>
    </lineage>
</organism>
<gene>
    <name evidence="3" type="ORF">RRG08_066156</name>
</gene>
<comment type="caution">
    <text evidence="3">The sequence shown here is derived from an EMBL/GenBank/DDBJ whole genome shotgun (WGS) entry which is preliminary data.</text>
</comment>
<proteinExistence type="predicted"/>
<keyword evidence="4" id="KW-1185">Reference proteome</keyword>
<reference evidence="3" key="1">
    <citation type="journal article" date="2023" name="G3 (Bethesda)">
        <title>A reference genome for the long-term kleptoplast-retaining sea slug Elysia crispata morphotype clarki.</title>
        <authorList>
            <person name="Eastman K.E."/>
            <person name="Pendleton A.L."/>
            <person name="Shaikh M.A."/>
            <person name="Suttiyut T."/>
            <person name="Ogas R."/>
            <person name="Tomko P."/>
            <person name="Gavelis G."/>
            <person name="Widhalm J.R."/>
            <person name="Wisecaver J.H."/>
        </authorList>
    </citation>
    <scope>NUCLEOTIDE SEQUENCE</scope>
    <source>
        <strain evidence="3">ECLA1</strain>
    </source>
</reference>
<protein>
    <recommendedName>
        <fullName evidence="5">Reverse transcriptase domain-containing protein</fullName>
    </recommendedName>
</protein>
<evidence type="ECO:0000313" key="4">
    <source>
        <dbReference type="Proteomes" id="UP001283361"/>
    </source>
</evidence>
<evidence type="ECO:0000259" key="1">
    <source>
        <dbReference type="Pfam" id="PF00078"/>
    </source>
</evidence>
<dbReference type="EMBL" id="JAWDGP010003476">
    <property type="protein sequence ID" value="KAK3773949.1"/>
    <property type="molecule type" value="Genomic_DNA"/>
</dbReference>
<dbReference type="InterPro" id="IPR000477">
    <property type="entry name" value="RT_dom"/>
</dbReference>
<dbReference type="PANTHER" id="PTHR47027:SF25">
    <property type="entry name" value="REVERSE TRANSCRIPTASE DOMAIN-CONTAINING PROTEIN"/>
    <property type="match status" value="1"/>
</dbReference>
<feature type="domain" description="Reverse transcriptase" evidence="1">
    <location>
        <begin position="133"/>
        <end position="237"/>
    </location>
</feature>
<dbReference type="PANTHER" id="PTHR47027">
    <property type="entry name" value="REVERSE TRANSCRIPTASE DOMAIN-CONTAINING PROTEIN"/>
    <property type="match status" value="1"/>
</dbReference>